<accession>A0A2H0W886</accession>
<dbReference type="Proteomes" id="UP000230093">
    <property type="component" value="Unassembled WGS sequence"/>
</dbReference>
<dbReference type="InterPro" id="IPR036565">
    <property type="entry name" value="Mur-like_cat_sf"/>
</dbReference>
<dbReference type="GO" id="GO:0005524">
    <property type="term" value="F:ATP binding"/>
    <property type="evidence" value="ECO:0007669"/>
    <property type="project" value="UniProtKB-KW"/>
</dbReference>
<protein>
    <submittedName>
        <fullName evidence="6">Uncharacterized protein</fullName>
    </submittedName>
</protein>
<evidence type="ECO:0000256" key="3">
    <source>
        <dbReference type="ARBA" id="ARBA00022840"/>
    </source>
</evidence>
<gene>
    <name evidence="6" type="ORF">COT75_04270</name>
</gene>
<organism evidence="6 7">
    <name type="scientific">Candidatus Beckwithbacteria bacterium CG10_big_fil_rev_8_21_14_0_10_34_10</name>
    <dbReference type="NCBI Taxonomy" id="1974495"/>
    <lineage>
        <taxon>Bacteria</taxon>
        <taxon>Candidatus Beckwithiibacteriota</taxon>
    </lineage>
</organism>
<dbReference type="EMBL" id="PEZT01000025">
    <property type="protein sequence ID" value="PIS08873.1"/>
    <property type="molecule type" value="Genomic_DNA"/>
</dbReference>
<dbReference type="Gene3D" id="3.40.1190.10">
    <property type="entry name" value="Mur-like, catalytic domain"/>
    <property type="match status" value="1"/>
</dbReference>
<dbReference type="PANTHER" id="PTHR43024:SF1">
    <property type="entry name" value="UDP-N-ACETYLMURAMOYL-TRIPEPTIDE--D-ALANYL-D-ALANINE LIGASE"/>
    <property type="match status" value="1"/>
</dbReference>
<evidence type="ECO:0000259" key="5">
    <source>
        <dbReference type="Pfam" id="PF08245"/>
    </source>
</evidence>
<dbReference type="SUPFAM" id="SSF53623">
    <property type="entry name" value="MurD-like peptide ligases, catalytic domain"/>
    <property type="match status" value="1"/>
</dbReference>
<dbReference type="Pfam" id="PF08245">
    <property type="entry name" value="Mur_ligase_M"/>
    <property type="match status" value="1"/>
</dbReference>
<dbReference type="InterPro" id="IPR036615">
    <property type="entry name" value="Mur_ligase_C_dom_sf"/>
</dbReference>
<sequence length="448" mass="51135">MKKIIIKFFLAYLKVGAKIQLLKIKPKIIALTGSAGKTSLRNAIEAVLKDDFKVKKSIKANSETGIPLDILDLHLKDYSYLDWLRVFLLVPIMLLFNWKQYDYYIVELGIDEPYWPKNMKYLLSFIKPDLSIFLNVLAVHTQQFEKAIPENKKFSSSFEKQNSLLNLIAQEKGKILTQLNKGKIGLANADDLLVLKEAQKSKAKIFYFGKKASLNFNNLKIIKTSHSLKGTEFTFQHLKKIYHLKLNFLLPSYYVTTLAAAIQTGLVLGLSFEKALTNLKKNFSLPLGRMSVFKGLKKTLIIDSSYNASKKAVLGALELLKNLKTKANKVFVFGDMRELGSQTKKEHEAVAEKILEFVDLLVCVGPETKKYVYPKTKAKIKSFCFKNSFQAGDWLLENLQGGEVILVKGSQNTIFLEVVVEKLLENKKDIKKLCRQSKYWDKKRKELI</sequence>
<name>A0A2H0W886_9BACT</name>
<dbReference type="Pfam" id="PF02875">
    <property type="entry name" value="Mur_ligase_C"/>
    <property type="match status" value="1"/>
</dbReference>
<evidence type="ECO:0000313" key="7">
    <source>
        <dbReference type="Proteomes" id="UP000230093"/>
    </source>
</evidence>
<dbReference type="SUPFAM" id="SSF53244">
    <property type="entry name" value="MurD-like peptide ligases, peptide-binding domain"/>
    <property type="match status" value="1"/>
</dbReference>
<dbReference type="GO" id="GO:0016881">
    <property type="term" value="F:acid-amino acid ligase activity"/>
    <property type="evidence" value="ECO:0007669"/>
    <property type="project" value="InterPro"/>
</dbReference>
<keyword evidence="3" id="KW-0067">ATP-binding</keyword>
<feature type="domain" description="Mur ligase central" evidence="5">
    <location>
        <begin position="32"/>
        <end position="247"/>
    </location>
</feature>
<keyword evidence="2" id="KW-0547">Nucleotide-binding</keyword>
<evidence type="ECO:0000256" key="2">
    <source>
        <dbReference type="ARBA" id="ARBA00022741"/>
    </source>
</evidence>
<reference evidence="7" key="1">
    <citation type="submission" date="2017-09" db="EMBL/GenBank/DDBJ databases">
        <title>Depth-based differentiation of microbial function through sediment-hosted aquifers and enrichment of novel symbionts in the deep terrestrial subsurface.</title>
        <authorList>
            <person name="Probst A.J."/>
            <person name="Ladd B."/>
            <person name="Jarett J.K."/>
            <person name="Geller-Mcgrath D.E."/>
            <person name="Sieber C.M.K."/>
            <person name="Emerson J.B."/>
            <person name="Anantharaman K."/>
            <person name="Thomas B.C."/>
            <person name="Malmstrom R."/>
            <person name="Stieglmeier M."/>
            <person name="Klingl A."/>
            <person name="Woyke T."/>
            <person name="Ryan C.M."/>
            <person name="Banfield J.F."/>
        </authorList>
    </citation>
    <scope>NUCLEOTIDE SEQUENCE [LARGE SCALE GENOMIC DNA]</scope>
</reference>
<dbReference type="PANTHER" id="PTHR43024">
    <property type="entry name" value="UDP-N-ACETYLMURAMOYL-TRIPEPTIDE--D-ALANYL-D-ALANINE LIGASE"/>
    <property type="match status" value="1"/>
</dbReference>
<feature type="domain" description="Mur ligase C-terminal" evidence="4">
    <location>
        <begin position="288"/>
        <end position="410"/>
    </location>
</feature>
<dbReference type="AlphaFoldDB" id="A0A2H0W886"/>
<dbReference type="Gene3D" id="3.90.190.20">
    <property type="entry name" value="Mur ligase, C-terminal domain"/>
    <property type="match status" value="1"/>
</dbReference>
<evidence type="ECO:0000313" key="6">
    <source>
        <dbReference type="EMBL" id="PIS08873.1"/>
    </source>
</evidence>
<dbReference type="InterPro" id="IPR013221">
    <property type="entry name" value="Mur_ligase_cen"/>
</dbReference>
<evidence type="ECO:0000256" key="1">
    <source>
        <dbReference type="ARBA" id="ARBA00022598"/>
    </source>
</evidence>
<proteinExistence type="predicted"/>
<dbReference type="InterPro" id="IPR051046">
    <property type="entry name" value="MurCDEF_CellWall_CoF430Synth"/>
</dbReference>
<comment type="caution">
    <text evidence="6">The sequence shown here is derived from an EMBL/GenBank/DDBJ whole genome shotgun (WGS) entry which is preliminary data.</text>
</comment>
<dbReference type="InterPro" id="IPR004101">
    <property type="entry name" value="Mur_ligase_C"/>
</dbReference>
<keyword evidence="1" id="KW-0436">Ligase</keyword>
<evidence type="ECO:0000259" key="4">
    <source>
        <dbReference type="Pfam" id="PF02875"/>
    </source>
</evidence>